<name>Q23CR0_TETTS</name>
<proteinExistence type="predicted"/>
<reference evidence="2" key="1">
    <citation type="journal article" date="2006" name="PLoS Biol.">
        <title>Macronuclear genome sequence of the ciliate Tetrahymena thermophila, a model eukaryote.</title>
        <authorList>
            <person name="Eisen J.A."/>
            <person name="Coyne R.S."/>
            <person name="Wu M."/>
            <person name="Wu D."/>
            <person name="Thiagarajan M."/>
            <person name="Wortman J.R."/>
            <person name="Badger J.H."/>
            <person name="Ren Q."/>
            <person name="Amedeo P."/>
            <person name="Jones K.M."/>
            <person name="Tallon L.J."/>
            <person name="Delcher A.L."/>
            <person name="Salzberg S.L."/>
            <person name="Silva J.C."/>
            <person name="Haas B.J."/>
            <person name="Majoros W.H."/>
            <person name="Farzad M."/>
            <person name="Carlton J.M."/>
            <person name="Smith R.K. Jr."/>
            <person name="Garg J."/>
            <person name="Pearlman R.E."/>
            <person name="Karrer K.M."/>
            <person name="Sun L."/>
            <person name="Manning G."/>
            <person name="Elde N.C."/>
            <person name="Turkewitz A.P."/>
            <person name="Asai D.J."/>
            <person name="Wilkes D.E."/>
            <person name="Wang Y."/>
            <person name="Cai H."/>
            <person name="Collins K."/>
            <person name="Stewart B.A."/>
            <person name="Lee S.R."/>
            <person name="Wilamowska K."/>
            <person name="Weinberg Z."/>
            <person name="Ruzzo W.L."/>
            <person name="Wloga D."/>
            <person name="Gaertig J."/>
            <person name="Frankel J."/>
            <person name="Tsao C.-C."/>
            <person name="Gorovsky M.A."/>
            <person name="Keeling P.J."/>
            <person name="Waller R.F."/>
            <person name="Patron N.J."/>
            <person name="Cherry J.M."/>
            <person name="Stover N.A."/>
            <person name="Krieger C.J."/>
            <person name="del Toro C."/>
            <person name="Ryder H.F."/>
            <person name="Williamson S.C."/>
            <person name="Barbeau R.A."/>
            <person name="Hamilton E.P."/>
            <person name="Orias E."/>
        </authorList>
    </citation>
    <scope>NUCLEOTIDE SEQUENCE [LARGE SCALE GENOMIC DNA]</scope>
    <source>
        <strain evidence="2">SB210</strain>
    </source>
</reference>
<keyword evidence="2" id="KW-1185">Reference proteome</keyword>
<dbReference type="RefSeq" id="XP_001014560.2">
    <property type="nucleotide sequence ID" value="XM_001014560.2"/>
</dbReference>
<keyword evidence="1" id="KW-0472">Membrane</keyword>
<dbReference type="InParanoid" id="Q23CR0"/>
<dbReference type="OrthoDB" id="5950997at2759"/>
<keyword evidence="1" id="KW-0812">Transmembrane</keyword>
<sequence>MKKDINDLECISCPQQAQFCQGSEIQLKDGYWRESNLTDQIYACLLDSCSFSNPQSKNGCLTGFLGPLCNSCDNKSKVWGQQYGLKGQNCFPCNQQLNQIAFACFFIIFYNYEAKNFQINLIAGNKQLEFICK</sequence>
<dbReference type="EMBL" id="GG662713">
    <property type="protein sequence ID" value="EAR94315.2"/>
    <property type="molecule type" value="Genomic_DNA"/>
</dbReference>
<evidence type="ECO:0000313" key="1">
    <source>
        <dbReference type="EMBL" id="EAR94315.2"/>
    </source>
</evidence>
<dbReference type="PANTHER" id="PTHR11319">
    <property type="entry name" value="G PROTEIN-COUPLED RECEPTOR-RELATED"/>
    <property type="match status" value="1"/>
</dbReference>
<dbReference type="KEGG" id="tet:TTHERM_01328930"/>
<protein>
    <submittedName>
        <fullName evidence="1">Transmembrane protein</fullName>
    </submittedName>
</protein>
<organism evidence="1 2">
    <name type="scientific">Tetrahymena thermophila (strain SB210)</name>
    <dbReference type="NCBI Taxonomy" id="312017"/>
    <lineage>
        <taxon>Eukaryota</taxon>
        <taxon>Sar</taxon>
        <taxon>Alveolata</taxon>
        <taxon>Ciliophora</taxon>
        <taxon>Intramacronucleata</taxon>
        <taxon>Oligohymenophorea</taxon>
        <taxon>Hymenostomatida</taxon>
        <taxon>Tetrahymenina</taxon>
        <taxon>Tetrahymenidae</taxon>
        <taxon>Tetrahymena</taxon>
    </lineage>
</organism>
<gene>
    <name evidence="1" type="ORF">TTHERM_01328930</name>
</gene>
<dbReference type="Proteomes" id="UP000009168">
    <property type="component" value="Unassembled WGS sequence"/>
</dbReference>
<evidence type="ECO:0000313" key="2">
    <source>
        <dbReference type="Proteomes" id="UP000009168"/>
    </source>
</evidence>
<dbReference type="PANTHER" id="PTHR11319:SF35">
    <property type="entry name" value="OUTER MEMBRANE PROTEIN PMPC-RELATED"/>
    <property type="match status" value="1"/>
</dbReference>
<dbReference type="HOGENOM" id="CLU_609053_0_0_1"/>
<accession>Q23CR0</accession>
<dbReference type="GeneID" id="7832054"/>
<dbReference type="AlphaFoldDB" id="Q23CR0"/>